<dbReference type="Pfam" id="PF08240">
    <property type="entry name" value="ADH_N"/>
    <property type="match status" value="1"/>
</dbReference>
<dbReference type="EMBL" id="LR131273">
    <property type="protein sequence ID" value="VDR39830.1"/>
    <property type="molecule type" value="Genomic_DNA"/>
</dbReference>
<evidence type="ECO:0000313" key="2">
    <source>
        <dbReference type="EMBL" id="VDR39830.1"/>
    </source>
</evidence>
<dbReference type="Pfam" id="PF13602">
    <property type="entry name" value="ADH_zinc_N_2"/>
    <property type="match status" value="1"/>
</dbReference>
<name>A0A3P8MBV2_TSUPA</name>
<accession>A0A3P8MBV2</accession>
<organism evidence="2 3">
    <name type="scientific">Tsukamurella paurometabola</name>
    <name type="common">Corynebacterium paurometabolum</name>
    <dbReference type="NCBI Taxonomy" id="2061"/>
    <lineage>
        <taxon>Bacteria</taxon>
        <taxon>Bacillati</taxon>
        <taxon>Actinomycetota</taxon>
        <taxon>Actinomycetes</taxon>
        <taxon>Mycobacteriales</taxon>
        <taxon>Tsukamurellaceae</taxon>
        <taxon>Tsukamurella</taxon>
    </lineage>
</organism>
<dbReference type="PANTHER" id="PTHR43482">
    <property type="entry name" value="PROTEIN AST1-RELATED"/>
    <property type="match status" value="1"/>
</dbReference>
<dbReference type="InterPro" id="IPR052585">
    <property type="entry name" value="Lipid_raft_assoc_Zn_ADH"/>
</dbReference>
<evidence type="ECO:0000313" key="3">
    <source>
        <dbReference type="Proteomes" id="UP000271626"/>
    </source>
</evidence>
<reference evidence="2 3" key="1">
    <citation type="submission" date="2018-12" db="EMBL/GenBank/DDBJ databases">
        <authorList>
            <consortium name="Pathogen Informatics"/>
        </authorList>
    </citation>
    <scope>NUCLEOTIDE SEQUENCE [LARGE SCALE GENOMIC DNA]</scope>
    <source>
        <strain evidence="2 3">NCTC10741</strain>
    </source>
</reference>
<dbReference type="Proteomes" id="UP000271626">
    <property type="component" value="Chromosome"/>
</dbReference>
<protein>
    <submittedName>
        <fullName evidence="2">Zinc-type alcohol dehydrogenase-like protein SA1988</fullName>
    </submittedName>
</protein>
<dbReference type="SUPFAM" id="SSF50129">
    <property type="entry name" value="GroES-like"/>
    <property type="match status" value="1"/>
</dbReference>
<proteinExistence type="predicted"/>
<dbReference type="SUPFAM" id="SSF51735">
    <property type="entry name" value="NAD(P)-binding Rossmann-fold domains"/>
    <property type="match status" value="1"/>
</dbReference>
<dbReference type="PANTHER" id="PTHR43482:SF1">
    <property type="entry name" value="PROTEIN AST1-RELATED"/>
    <property type="match status" value="1"/>
</dbReference>
<gene>
    <name evidence="2" type="ORF">NCTC10741_02976</name>
</gene>
<evidence type="ECO:0000259" key="1">
    <source>
        <dbReference type="SMART" id="SM00829"/>
    </source>
</evidence>
<sequence>MQAVHVSPGGVPAIVEIPVPDPRPGEVLVRIAAAAVNPVDAFTAAGGPRDAGWVGPDAVLGLGWDLAGEVVAAGDGAAITPGTRVAAIVADPAIATFAQYVALPAADVAPIPEGIGTVDAAALPLASLTAAQALDLAGEPAGDLLITGAAGAVGGFAVPLAVRAGWSVTGLARSSDAEGLRALGAAPLADLAGGYDAALDTASIGEPVAATVRGGGTYIAVLPGTEPRTDRIRSVAVSVRADGARLVSLFDLAAQGVLVPHVRATVPLARFDEALAAAAVRGARGKVVVVVA</sequence>
<dbReference type="RefSeq" id="WP_126196888.1">
    <property type="nucleotide sequence ID" value="NZ_CP085954.1"/>
</dbReference>
<dbReference type="Gene3D" id="3.90.180.10">
    <property type="entry name" value="Medium-chain alcohol dehydrogenases, catalytic domain"/>
    <property type="match status" value="1"/>
</dbReference>
<dbReference type="AlphaFoldDB" id="A0A3P8MBV2"/>
<dbReference type="OrthoDB" id="9801186at2"/>
<dbReference type="SMART" id="SM00829">
    <property type="entry name" value="PKS_ER"/>
    <property type="match status" value="1"/>
</dbReference>
<dbReference type="Gene3D" id="3.40.50.720">
    <property type="entry name" value="NAD(P)-binding Rossmann-like Domain"/>
    <property type="match status" value="1"/>
</dbReference>
<feature type="domain" description="Enoyl reductase (ER)" evidence="1">
    <location>
        <begin position="10"/>
        <end position="289"/>
    </location>
</feature>
<dbReference type="InterPro" id="IPR011032">
    <property type="entry name" value="GroES-like_sf"/>
</dbReference>
<dbReference type="GO" id="GO:0016491">
    <property type="term" value="F:oxidoreductase activity"/>
    <property type="evidence" value="ECO:0007669"/>
    <property type="project" value="InterPro"/>
</dbReference>
<dbReference type="InterPro" id="IPR013154">
    <property type="entry name" value="ADH-like_N"/>
</dbReference>
<dbReference type="InterPro" id="IPR036291">
    <property type="entry name" value="NAD(P)-bd_dom_sf"/>
</dbReference>
<dbReference type="InterPro" id="IPR020843">
    <property type="entry name" value="ER"/>
</dbReference>